<evidence type="ECO:0000313" key="3">
    <source>
        <dbReference type="Proteomes" id="UP000275078"/>
    </source>
</evidence>
<organism evidence="2 3">
    <name type="scientific">Ascobolus immersus RN42</name>
    <dbReference type="NCBI Taxonomy" id="1160509"/>
    <lineage>
        <taxon>Eukaryota</taxon>
        <taxon>Fungi</taxon>
        <taxon>Dikarya</taxon>
        <taxon>Ascomycota</taxon>
        <taxon>Pezizomycotina</taxon>
        <taxon>Pezizomycetes</taxon>
        <taxon>Pezizales</taxon>
        <taxon>Ascobolaceae</taxon>
        <taxon>Ascobolus</taxon>
    </lineage>
</organism>
<dbReference type="Proteomes" id="UP000275078">
    <property type="component" value="Unassembled WGS sequence"/>
</dbReference>
<dbReference type="AlphaFoldDB" id="A0A3N4I7R9"/>
<accession>A0A3N4I7R9</accession>
<feature type="region of interest" description="Disordered" evidence="1">
    <location>
        <begin position="126"/>
        <end position="145"/>
    </location>
</feature>
<proteinExistence type="predicted"/>
<name>A0A3N4I7R9_ASCIM</name>
<gene>
    <name evidence="2" type="ORF">BJ508DRAFT_309805</name>
</gene>
<evidence type="ECO:0000256" key="1">
    <source>
        <dbReference type="SAM" id="MobiDB-lite"/>
    </source>
</evidence>
<sequence>MDHKELLLHPHGDEENELVVYTVQSAEQDIVLVLSSNVFHAPRHSTYQQEKARTDKHNDTRLMRPGQCMLRYYMASQTKTTNANKESFVTTLREIRSQLSHVSRNKGAKTTKIIFYQPIMYEKKSRSQEVKKSSRKRQSIPPNDSTKAAEAFLTYTHNSERFIRRSSLVITQLTQERVLTFIPWG</sequence>
<keyword evidence="3" id="KW-1185">Reference proteome</keyword>
<evidence type="ECO:0000313" key="2">
    <source>
        <dbReference type="EMBL" id="RPA77834.1"/>
    </source>
</evidence>
<reference evidence="2 3" key="1">
    <citation type="journal article" date="2018" name="Nat. Ecol. Evol.">
        <title>Pezizomycetes genomes reveal the molecular basis of ectomycorrhizal truffle lifestyle.</title>
        <authorList>
            <person name="Murat C."/>
            <person name="Payen T."/>
            <person name="Noel B."/>
            <person name="Kuo A."/>
            <person name="Morin E."/>
            <person name="Chen J."/>
            <person name="Kohler A."/>
            <person name="Krizsan K."/>
            <person name="Balestrini R."/>
            <person name="Da Silva C."/>
            <person name="Montanini B."/>
            <person name="Hainaut M."/>
            <person name="Levati E."/>
            <person name="Barry K.W."/>
            <person name="Belfiori B."/>
            <person name="Cichocki N."/>
            <person name="Clum A."/>
            <person name="Dockter R.B."/>
            <person name="Fauchery L."/>
            <person name="Guy J."/>
            <person name="Iotti M."/>
            <person name="Le Tacon F."/>
            <person name="Lindquist E.A."/>
            <person name="Lipzen A."/>
            <person name="Malagnac F."/>
            <person name="Mello A."/>
            <person name="Molinier V."/>
            <person name="Miyauchi S."/>
            <person name="Poulain J."/>
            <person name="Riccioni C."/>
            <person name="Rubini A."/>
            <person name="Sitrit Y."/>
            <person name="Splivallo R."/>
            <person name="Traeger S."/>
            <person name="Wang M."/>
            <person name="Zifcakova L."/>
            <person name="Wipf D."/>
            <person name="Zambonelli A."/>
            <person name="Paolocci F."/>
            <person name="Nowrousian M."/>
            <person name="Ottonello S."/>
            <person name="Baldrian P."/>
            <person name="Spatafora J.W."/>
            <person name="Henrissat B."/>
            <person name="Nagy L.G."/>
            <person name="Aury J.M."/>
            <person name="Wincker P."/>
            <person name="Grigoriev I.V."/>
            <person name="Bonfante P."/>
            <person name="Martin F.M."/>
        </authorList>
    </citation>
    <scope>NUCLEOTIDE SEQUENCE [LARGE SCALE GENOMIC DNA]</scope>
    <source>
        <strain evidence="2 3">RN42</strain>
    </source>
</reference>
<protein>
    <submittedName>
        <fullName evidence="2">Uncharacterized protein</fullName>
    </submittedName>
</protein>
<dbReference type="EMBL" id="ML119720">
    <property type="protein sequence ID" value="RPA77834.1"/>
    <property type="molecule type" value="Genomic_DNA"/>
</dbReference>